<evidence type="ECO:0000313" key="1">
    <source>
        <dbReference type="EMBL" id="MCL6272322.1"/>
    </source>
</evidence>
<dbReference type="Proteomes" id="UP001203338">
    <property type="component" value="Unassembled WGS sequence"/>
</dbReference>
<dbReference type="EMBL" id="JAMFLX010000128">
    <property type="protein sequence ID" value="MCL6272322.1"/>
    <property type="molecule type" value="Genomic_DNA"/>
</dbReference>
<comment type="caution">
    <text evidence="1">The sequence shown here is derived from an EMBL/GenBank/DDBJ whole genome shotgun (WGS) entry which is preliminary data.</text>
</comment>
<proteinExistence type="predicted"/>
<protein>
    <submittedName>
        <fullName evidence="1">Uncharacterized protein</fullName>
    </submittedName>
</protein>
<dbReference type="RefSeq" id="WP_249702024.1">
    <property type="nucleotide sequence ID" value="NZ_JAMFLX010000128.1"/>
</dbReference>
<name>A0ABT0PLQ8_9GAMM</name>
<reference evidence="1 2" key="1">
    <citation type="submission" date="2022-05" db="EMBL/GenBank/DDBJ databases">
        <authorList>
            <person name="Park J.-S."/>
        </authorList>
    </citation>
    <scope>NUCLEOTIDE SEQUENCE [LARGE SCALE GENOMIC DNA]</scope>
    <source>
        <strain evidence="1 2">2012CJ34-2</strain>
    </source>
</reference>
<accession>A0ABT0PLQ8</accession>
<keyword evidence="2" id="KW-1185">Reference proteome</keyword>
<evidence type="ECO:0000313" key="2">
    <source>
        <dbReference type="Proteomes" id="UP001203338"/>
    </source>
</evidence>
<gene>
    <name evidence="1" type="ORF">M3P05_20610</name>
</gene>
<organism evidence="1 2">
    <name type="scientific">Parendozoicomonas callyspongiae</name>
    <dbReference type="NCBI Taxonomy" id="2942213"/>
    <lineage>
        <taxon>Bacteria</taxon>
        <taxon>Pseudomonadati</taxon>
        <taxon>Pseudomonadota</taxon>
        <taxon>Gammaproteobacteria</taxon>
        <taxon>Oceanospirillales</taxon>
        <taxon>Endozoicomonadaceae</taxon>
        <taxon>Parendozoicomonas</taxon>
    </lineage>
</organism>
<sequence length="180" mass="20652">MDVSKEKWKVRTYEGIEKNKIIDAAREVIRLSDPDEIKFENTLDGFNAERIQLSYMVVATNQDYFKYQFVTREQGNKVQARIDIEENIMKANVLTLGMPTFDIGKPETSYVYNLFYSRMDYLLGLKDNWYTCKDAISKIKAKFGKADNVKQLGMSSLCGALVDDRVPGSLAKAQSEELFN</sequence>